<keyword evidence="8 9" id="KW-0472">Membrane</keyword>
<dbReference type="PANTHER" id="PTHR32243">
    <property type="entry name" value="MALTOSE TRANSPORT SYSTEM PERMEASE-RELATED"/>
    <property type="match status" value="1"/>
</dbReference>
<evidence type="ECO:0000256" key="3">
    <source>
        <dbReference type="ARBA" id="ARBA00022448"/>
    </source>
</evidence>
<dbReference type="EMBL" id="AP019831">
    <property type="protein sequence ID" value="BBM45032.1"/>
    <property type="molecule type" value="Genomic_DNA"/>
</dbReference>
<keyword evidence="6 9" id="KW-0812">Transmembrane</keyword>
<dbReference type="InterPro" id="IPR035906">
    <property type="entry name" value="MetI-like_sf"/>
</dbReference>
<comment type="similarity">
    <text evidence="2">Belongs to the binding-protein-dependent transport system permease family. MalFG subfamily.</text>
</comment>
<feature type="transmembrane region" description="Helical" evidence="9">
    <location>
        <begin position="109"/>
        <end position="131"/>
    </location>
</feature>
<evidence type="ECO:0000256" key="1">
    <source>
        <dbReference type="ARBA" id="ARBA00004651"/>
    </source>
</evidence>
<reference evidence="11 14" key="1">
    <citation type="submission" date="2019-07" db="EMBL/GenBank/DDBJ databases">
        <title>Complete Genome Sequence of Leptotrichia trevisanii Strain JMUB3870.</title>
        <authorList>
            <person name="Watanabe S."/>
            <person name="Cui L."/>
        </authorList>
    </citation>
    <scope>NUCLEOTIDE SEQUENCE [LARGE SCALE GENOMIC DNA]</scope>
    <source>
        <strain evidence="11 14">JMUB3870</strain>
    </source>
</reference>
<keyword evidence="4" id="KW-1003">Cell membrane</keyword>
<keyword evidence="5" id="KW-0762">Sugar transport</keyword>
<evidence type="ECO:0000313" key="13">
    <source>
        <dbReference type="Proteomes" id="UP000321378"/>
    </source>
</evidence>
<reference evidence="12 13" key="2">
    <citation type="submission" date="2019-07" db="EMBL/GenBank/DDBJ databases">
        <title>Complete Genome Sequence of Leptotrichia trevisanii Strain JMUB3935.</title>
        <authorList>
            <person name="Watanabe S."/>
            <person name="Cui L."/>
        </authorList>
    </citation>
    <scope>NUCLEOTIDE SEQUENCE [LARGE SCALE GENOMIC DNA]</scope>
    <source>
        <strain evidence="12 13">JMUB3935</strain>
    </source>
</reference>
<dbReference type="OrthoDB" id="153186at2"/>
<evidence type="ECO:0000313" key="14">
    <source>
        <dbReference type="Proteomes" id="UP000422644"/>
    </source>
</evidence>
<dbReference type="PANTHER" id="PTHR32243:SF50">
    <property type="entry name" value="MALTOSE_MALTODEXTRIN TRANSPORT SYSTEM PERMEASE PROTEIN MALG"/>
    <property type="match status" value="1"/>
</dbReference>
<evidence type="ECO:0000259" key="10">
    <source>
        <dbReference type="PROSITE" id="PS50928"/>
    </source>
</evidence>
<comment type="subcellular location">
    <subcellularLocation>
        <location evidence="1 9">Cell membrane</location>
        <topology evidence="1 9">Multi-pass membrane protein</topology>
    </subcellularLocation>
</comment>
<dbReference type="EMBL" id="AP019840">
    <property type="protein sequence ID" value="BBM52169.1"/>
    <property type="molecule type" value="Genomic_DNA"/>
</dbReference>
<keyword evidence="7 9" id="KW-1133">Transmembrane helix</keyword>
<name>A0A510KKE0_9FUSO</name>
<accession>A0A510KKE0</accession>
<sequence length="279" mass="31248">MAEEKKIKFDILTVFIYILLVIISLIVIFPVIWIVGASLRPGTSIFGTDIFPKQITFAHYAELFKTDYPRWYLNTLFIAVVNMVISLFITTLTAYIFSRYKFKGKKQTMVTVLILQMFPSFLAMTAIYAFLKRLNLVDTYLGLLVIYIAGQIPYNSWLAKGYFDGIPASLDEAARVDGAGPLRTFFQIIMPVARPILVFIALINFTAPWFDFIFPKMVLLSPHKKTLAVGLFEWISGVNNSNYTLFAAGAILVAIPITLLFVLLQKNIVAGLSAGASKG</sequence>
<evidence type="ECO:0000256" key="5">
    <source>
        <dbReference type="ARBA" id="ARBA00022597"/>
    </source>
</evidence>
<evidence type="ECO:0000256" key="6">
    <source>
        <dbReference type="ARBA" id="ARBA00022692"/>
    </source>
</evidence>
<feature type="domain" description="ABC transmembrane type-1" evidence="10">
    <location>
        <begin position="72"/>
        <end position="264"/>
    </location>
</feature>
<dbReference type="RefSeq" id="WP_146996488.1">
    <property type="nucleotide sequence ID" value="NZ_AP019831.1"/>
</dbReference>
<dbReference type="InterPro" id="IPR050901">
    <property type="entry name" value="BP-dep_ABC_trans_perm"/>
</dbReference>
<feature type="transmembrane region" description="Helical" evidence="9">
    <location>
        <begin position="243"/>
        <end position="264"/>
    </location>
</feature>
<dbReference type="GO" id="GO:0005886">
    <property type="term" value="C:plasma membrane"/>
    <property type="evidence" value="ECO:0007669"/>
    <property type="project" value="UniProtKB-SubCell"/>
</dbReference>
<feature type="transmembrane region" description="Helical" evidence="9">
    <location>
        <begin position="192"/>
        <end position="210"/>
    </location>
</feature>
<dbReference type="STRING" id="1122173.GCA_000482505_00146"/>
<organism evidence="12 13">
    <name type="scientific">Leptotrichia trevisanii</name>
    <dbReference type="NCBI Taxonomy" id="109328"/>
    <lineage>
        <taxon>Bacteria</taxon>
        <taxon>Fusobacteriati</taxon>
        <taxon>Fusobacteriota</taxon>
        <taxon>Fusobacteriia</taxon>
        <taxon>Fusobacteriales</taxon>
        <taxon>Leptotrichiaceae</taxon>
        <taxon>Leptotrichia</taxon>
    </lineage>
</organism>
<feature type="transmembrane region" description="Helical" evidence="9">
    <location>
        <begin position="137"/>
        <end position="154"/>
    </location>
</feature>
<evidence type="ECO:0000256" key="7">
    <source>
        <dbReference type="ARBA" id="ARBA00022989"/>
    </source>
</evidence>
<evidence type="ECO:0000256" key="4">
    <source>
        <dbReference type="ARBA" id="ARBA00022475"/>
    </source>
</evidence>
<keyword evidence="3 9" id="KW-0813">Transport</keyword>
<feature type="transmembrane region" description="Helical" evidence="9">
    <location>
        <begin position="71"/>
        <end position="97"/>
    </location>
</feature>
<evidence type="ECO:0000313" key="12">
    <source>
        <dbReference type="EMBL" id="BBM52169.1"/>
    </source>
</evidence>
<dbReference type="Gene3D" id="1.10.3720.10">
    <property type="entry name" value="MetI-like"/>
    <property type="match status" value="1"/>
</dbReference>
<proteinExistence type="inferred from homology"/>
<dbReference type="Pfam" id="PF00528">
    <property type="entry name" value="BPD_transp_1"/>
    <property type="match status" value="1"/>
</dbReference>
<evidence type="ECO:0000313" key="11">
    <source>
        <dbReference type="EMBL" id="BBM45032.1"/>
    </source>
</evidence>
<dbReference type="GO" id="GO:0042956">
    <property type="term" value="P:maltodextrin transmembrane transport"/>
    <property type="evidence" value="ECO:0007669"/>
    <property type="project" value="TreeGrafter"/>
</dbReference>
<dbReference type="CDD" id="cd06261">
    <property type="entry name" value="TM_PBP2"/>
    <property type="match status" value="1"/>
</dbReference>
<evidence type="ECO:0000256" key="8">
    <source>
        <dbReference type="ARBA" id="ARBA00023136"/>
    </source>
</evidence>
<dbReference type="SUPFAM" id="SSF161098">
    <property type="entry name" value="MetI-like"/>
    <property type="match status" value="1"/>
</dbReference>
<keyword evidence="14" id="KW-1185">Reference proteome</keyword>
<dbReference type="Proteomes" id="UP000321378">
    <property type="component" value="Chromosome"/>
</dbReference>
<dbReference type="Proteomes" id="UP000422644">
    <property type="component" value="Chromosome"/>
</dbReference>
<dbReference type="AlphaFoldDB" id="A0A510KKE0"/>
<dbReference type="GO" id="GO:0015423">
    <property type="term" value="F:ABC-type maltose transporter activity"/>
    <property type="evidence" value="ECO:0007669"/>
    <property type="project" value="TreeGrafter"/>
</dbReference>
<dbReference type="PROSITE" id="PS50928">
    <property type="entry name" value="ABC_TM1"/>
    <property type="match status" value="1"/>
</dbReference>
<gene>
    <name evidence="11" type="ORF">JMUB3870_1150</name>
    <name evidence="12" type="ORF">JMUB3935_1147</name>
</gene>
<evidence type="ECO:0000256" key="2">
    <source>
        <dbReference type="ARBA" id="ARBA00009047"/>
    </source>
</evidence>
<dbReference type="InterPro" id="IPR000515">
    <property type="entry name" value="MetI-like"/>
</dbReference>
<feature type="transmembrane region" description="Helical" evidence="9">
    <location>
        <begin position="12"/>
        <end position="35"/>
    </location>
</feature>
<evidence type="ECO:0000256" key="9">
    <source>
        <dbReference type="RuleBase" id="RU363032"/>
    </source>
</evidence>
<protein>
    <recommendedName>
        <fullName evidence="10">ABC transmembrane type-1 domain-containing protein</fullName>
    </recommendedName>
</protein>